<organism evidence="3 4">
    <name type="scientific">Jaapia argillacea MUCL 33604</name>
    <dbReference type="NCBI Taxonomy" id="933084"/>
    <lineage>
        <taxon>Eukaryota</taxon>
        <taxon>Fungi</taxon>
        <taxon>Dikarya</taxon>
        <taxon>Basidiomycota</taxon>
        <taxon>Agaricomycotina</taxon>
        <taxon>Agaricomycetes</taxon>
        <taxon>Agaricomycetidae</taxon>
        <taxon>Jaapiales</taxon>
        <taxon>Jaapiaceae</taxon>
        <taxon>Jaapia</taxon>
    </lineage>
</organism>
<feature type="compositionally biased region" description="Low complexity" evidence="2">
    <location>
        <begin position="133"/>
        <end position="145"/>
    </location>
</feature>
<feature type="region of interest" description="Disordered" evidence="2">
    <location>
        <begin position="1"/>
        <end position="65"/>
    </location>
</feature>
<dbReference type="OrthoDB" id="4159489at2759"/>
<sequence>MAPPPNSSAQPLKVSGSTPSKPPTRQNTRELTSTPNNANGTGSSSATNAGPTSVSIVTNPSDISSPHELTAYVESLLEQLDSRFDDMSNQILDRMMQMSTRVDALEASIQDIINGDINSTPPPLPQSPPPPGSGSAPKRAGSGLQ</sequence>
<keyword evidence="4" id="KW-1185">Reference proteome</keyword>
<proteinExistence type="inferred from homology"/>
<reference evidence="4" key="1">
    <citation type="journal article" date="2014" name="Proc. Natl. Acad. Sci. U.S.A.">
        <title>Extensive sampling of basidiomycete genomes demonstrates inadequacy of the white-rot/brown-rot paradigm for wood decay fungi.</title>
        <authorList>
            <person name="Riley R."/>
            <person name="Salamov A.A."/>
            <person name="Brown D.W."/>
            <person name="Nagy L.G."/>
            <person name="Floudas D."/>
            <person name="Held B.W."/>
            <person name="Levasseur A."/>
            <person name="Lombard V."/>
            <person name="Morin E."/>
            <person name="Otillar R."/>
            <person name="Lindquist E.A."/>
            <person name="Sun H."/>
            <person name="LaButti K.M."/>
            <person name="Schmutz J."/>
            <person name="Jabbour D."/>
            <person name="Luo H."/>
            <person name="Baker S.E."/>
            <person name="Pisabarro A.G."/>
            <person name="Walton J.D."/>
            <person name="Blanchette R.A."/>
            <person name="Henrissat B."/>
            <person name="Martin F."/>
            <person name="Cullen D."/>
            <person name="Hibbett D.S."/>
            <person name="Grigoriev I.V."/>
        </authorList>
    </citation>
    <scope>NUCLEOTIDE SEQUENCE [LARGE SCALE GENOMIC DNA]</scope>
    <source>
        <strain evidence="4">MUCL 33604</strain>
    </source>
</reference>
<dbReference type="EMBL" id="KL197716">
    <property type="protein sequence ID" value="KDQ59134.1"/>
    <property type="molecule type" value="Genomic_DNA"/>
</dbReference>
<dbReference type="Proteomes" id="UP000027265">
    <property type="component" value="Unassembled WGS sequence"/>
</dbReference>
<dbReference type="PANTHER" id="PTHR19424">
    <property type="entry name" value="HEAT SHOCK FACTOR BINDING PROTEIN 1"/>
    <property type="match status" value="1"/>
</dbReference>
<dbReference type="InterPro" id="IPR009643">
    <property type="entry name" value="HS1-bd"/>
</dbReference>
<feature type="compositionally biased region" description="Pro residues" evidence="2">
    <location>
        <begin position="120"/>
        <end position="132"/>
    </location>
</feature>
<evidence type="ECO:0000256" key="1">
    <source>
        <dbReference type="ARBA" id="ARBA00006349"/>
    </source>
</evidence>
<evidence type="ECO:0008006" key="5">
    <source>
        <dbReference type="Google" id="ProtNLM"/>
    </source>
</evidence>
<dbReference type="InParanoid" id="A0A067PWP5"/>
<evidence type="ECO:0000313" key="3">
    <source>
        <dbReference type="EMBL" id="KDQ59134.1"/>
    </source>
</evidence>
<comment type="similarity">
    <text evidence="1">Belongs to the HSBP1 family.</text>
</comment>
<feature type="region of interest" description="Disordered" evidence="2">
    <location>
        <begin position="114"/>
        <end position="145"/>
    </location>
</feature>
<dbReference type="GO" id="GO:0005829">
    <property type="term" value="C:cytosol"/>
    <property type="evidence" value="ECO:0007669"/>
    <property type="project" value="TreeGrafter"/>
</dbReference>
<dbReference type="PANTHER" id="PTHR19424:SF0">
    <property type="entry name" value="HEAT SHOCK FACTOR BINDING PROTEIN 1"/>
    <property type="match status" value="1"/>
</dbReference>
<evidence type="ECO:0000256" key="2">
    <source>
        <dbReference type="SAM" id="MobiDB-lite"/>
    </source>
</evidence>
<accession>A0A067PWP5</accession>
<evidence type="ECO:0000313" key="4">
    <source>
        <dbReference type="Proteomes" id="UP000027265"/>
    </source>
</evidence>
<feature type="compositionally biased region" description="Polar residues" evidence="2">
    <location>
        <begin position="7"/>
        <end position="64"/>
    </location>
</feature>
<dbReference type="HOGENOM" id="CLU_153376_0_0_1"/>
<dbReference type="GO" id="GO:0005634">
    <property type="term" value="C:nucleus"/>
    <property type="evidence" value="ECO:0007669"/>
    <property type="project" value="TreeGrafter"/>
</dbReference>
<dbReference type="AlphaFoldDB" id="A0A067PWP5"/>
<dbReference type="GO" id="GO:0003714">
    <property type="term" value="F:transcription corepressor activity"/>
    <property type="evidence" value="ECO:0007669"/>
    <property type="project" value="InterPro"/>
</dbReference>
<name>A0A067PWP5_9AGAM</name>
<dbReference type="STRING" id="933084.A0A067PWP5"/>
<dbReference type="GO" id="GO:0070370">
    <property type="term" value="P:cellular heat acclimation"/>
    <property type="evidence" value="ECO:0007669"/>
    <property type="project" value="TreeGrafter"/>
</dbReference>
<dbReference type="Pfam" id="PF06825">
    <property type="entry name" value="HSBP1"/>
    <property type="match status" value="1"/>
</dbReference>
<protein>
    <recommendedName>
        <fullName evidence="5">Heat shock factor-binding protein 1</fullName>
    </recommendedName>
</protein>
<gene>
    <name evidence="3" type="ORF">JAAARDRAFT_33867</name>
</gene>
<dbReference type="Gene3D" id="1.20.5.430">
    <property type="match status" value="1"/>
</dbReference>